<proteinExistence type="predicted"/>
<accession>B9XML4</accession>
<evidence type="ECO:0000256" key="1">
    <source>
        <dbReference type="SAM" id="Phobius"/>
    </source>
</evidence>
<dbReference type="RefSeq" id="WP_007417053.1">
    <property type="nucleotide sequence ID" value="NZ_ABOX02000035.1"/>
</dbReference>
<dbReference type="PANTHER" id="PTHR37314:SF4">
    <property type="entry name" value="UPF0700 TRANSMEMBRANE PROTEIN YOAK"/>
    <property type="match status" value="1"/>
</dbReference>
<dbReference type="Proteomes" id="UP000003688">
    <property type="component" value="Unassembled WGS sequence"/>
</dbReference>
<evidence type="ECO:0000313" key="3">
    <source>
        <dbReference type="Proteomes" id="UP000003688"/>
    </source>
</evidence>
<keyword evidence="1" id="KW-0472">Membrane</keyword>
<dbReference type="InterPro" id="IPR010699">
    <property type="entry name" value="DUF1275"/>
</dbReference>
<feature type="transmembrane region" description="Helical" evidence="1">
    <location>
        <begin position="65"/>
        <end position="85"/>
    </location>
</feature>
<keyword evidence="1" id="KW-1133">Transmembrane helix</keyword>
<feature type="transmembrane region" description="Helical" evidence="1">
    <location>
        <begin position="210"/>
        <end position="227"/>
    </location>
</feature>
<name>B9XML4_PEDPL</name>
<dbReference type="STRING" id="320771.Cflav_PD2915"/>
<gene>
    <name evidence="2" type="ORF">Cflav_PD2915</name>
</gene>
<feature type="transmembrane region" description="Helical" evidence="1">
    <location>
        <begin position="30"/>
        <end position="53"/>
    </location>
</feature>
<dbReference type="Pfam" id="PF06912">
    <property type="entry name" value="DUF1275"/>
    <property type="match status" value="1"/>
</dbReference>
<feature type="transmembrane region" description="Helical" evidence="1">
    <location>
        <begin position="184"/>
        <end position="204"/>
    </location>
</feature>
<organism evidence="2 3">
    <name type="scientific">Pedosphaera parvula (strain Ellin514)</name>
    <dbReference type="NCBI Taxonomy" id="320771"/>
    <lineage>
        <taxon>Bacteria</taxon>
        <taxon>Pseudomonadati</taxon>
        <taxon>Verrucomicrobiota</taxon>
        <taxon>Pedosphaerae</taxon>
        <taxon>Pedosphaerales</taxon>
        <taxon>Pedosphaeraceae</taxon>
        <taxon>Pedosphaera</taxon>
    </lineage>
</organism>
<reference evidence="2 3" key="1">
    <citation type="journal article" date="2011" name="J. Bacteriol.">
        <title>Genome sequence of 'Pedosphaera parvula' Ellin514, an aerobic Verrucomicrobial isolate from pasture soil.</title>
        <authorList>
            <person name="Kant R."/>
            <person name="van Passel M.W."/>
            <person name="Sangwan P."/>
            <person name="Palva A."/>
            <person name="Lucas S."/>
            <person name="Copeland A."/>
            <person name="Lapidus A."/>
            <person name="Glavina Del Rio T."/>
            <person name="Dalin E."/>
            <person name="Tice H."/>
            <person name="Bruce D."/>
            <person name="Goodwin L."/>
            <person name="Pitluck S."/>
            <person name="Chertkov O."/>
            <person name="Larimer F.W."/>
            <person name="Land M.L."/>
            <person name="Hauser L."/>
            <person name="Brettin T.S."/>
            <person name="Detter J.C."/>
            <person name="Han S."/>
            <person name="de Vos W.M."/>
            <person name="Janssen P.H."/>
            <person name="Smidt H."/>
        </authorList>
    </citation>
    <scope>NUCLEOTIDE SEQUENCE [LARGE SCALE GENOMIC DNA]</scope>
    <source>
        <strain evidence="2 3">Ellin514</strain>
    </source>
</reference>
<dbReference type="EMBL" id="ABOX02000035">
    <property type="protein sequence ID" value="EEF58913.1"/>
    <property type="molecule type" value="Genomic_DNA"/>
</dbReference>
<protein>
    <recommendedName>
        <fullName evidence="4">DUF1275 domain-containing protein</fullName>
    </recommendedName>
</protein>
<feature type="transmembrane region" description="Helical" evidence="1">
    <location>
        <begin position="97"/>
        <end position="118"/>
    </location>
</feature>
<dbReference type="AlphaFoldDB" id="B9XML4"/>
<comment type="caution">
    <text evidence="2">The sequence shown here is derived from an EMBL/GenBank/DDBJ whole genome shotgun (WGS) entry which is preliminary data.</text>
</comment>
<feature type="transmembrane region" description="Helical" evidence="1">
    <location>
        <begin position="153"/>
        <end position="172"/>
    </location>
</feature>
<dbReference type="PANTHER" id="PTHR37314">
    <property type="entry name" value="SLR0142 PROTEIN"/>
    <property type="match status" value="1"/>
</dbReference>
<evidence type="ECO:0000313" key="2">
    <source>
        <dbReference type="EMBL" id="EEF58913.1"/>
    </source>
</evidence>
<dbReference type="OrthoDB" id="7057004at2"/>
<keyword evidence="3" id="KW-1185">Reference proteome</keyword>
<evidence type="ECO:0008006" key="4">
    <source>
        <dbReference type="Google" id="ProtNLM"/>
    </source>
</evidence>
<keyword evidence="1" id="KW-0812">Transmembrane</keyword>
<sequence length="234" mass="24978">MKNINDQEAQLRVRDLLLNALTVSSGAIDAVSFLALGKVFTAFMTGNVVFLGLRIAGGNIVPDALAILIPITAFAMGVYLSMLIVRPSAGSGMWPHRVTIALAVSLIPHATFLAVWFANHGLPTPQATDFLLGMWGLAMGMQSAAVRTLHVEGVFTTAATATIIVLVSDIAYWPRTEAERQRLAGILVSLFIGATAGGLLLVYARLYAPILPFLVTLATISAARILFREPRVAH</sequence>